<dbReference type="EMBL" id="AMFJ01034422">
    <property type="protein sequence ID" value="EKD29399.1"/>
    <property type="molecule type" value="Genomic_DNA"/>
</dbReference>
<accession>K1YVU1</accession>
<protein>
    <submittedName>
        <fullName evidence="2">Uncharacterized protein</fullName>
    </submittedName>
</protein>
<name>K1YVU1_9BACT</name>
<feature type="coiled-coil region" evidence="1">
    <location>
        <begin position="126"/>
        <end position="158"/>
    </location>
</feature>
<evidence type="ECO:0000313" key="2">
    <source>
        <dbReference type="EMBL" id="EKD29399.1"/>
    </source>
</evidence>
<proteinExistence type="predicted"/>
<evidence type="ECO:0000256" key="1">
    <source>
        <dbReference type="SAM" id="Coils"/>
    </source>
</evidence>
<comment type="caution">
    <text evidence="2">The sequence shown here is derived from an EMBL/GenBank/DDBJ whole genome shotgun (WGS) entry which is preliminary data.</text>
</comment>
<gene>
    <name evidence="2" type="ORF">ACD_78C00422G0002</name>
</gene>
<organism evidence="2">
    <name type="scientific">uncultured bacterium</name>
    <name type="common">gcode 4</name>
    <dbReference type="NCBI Taxonomy" id="1234023"/>
    <lineage>
        <taxon>Bacteria</taxon>
        <taxon>environmental samples</taxon>
    </lineage>
</organism>
<sequence length="233" mass="27952">MWLYWDPDKNKWMPGESTKHYISDDPKFKQKIEEIAEHAMSILWPVSESGPTHIRVIIEHDYYFKEGVWNPDEEIPHCIQLVSFSDQLSFEKKRQVHSILEFGFKEESSPHHGPYYNFKNFWLPNGQEIEELKEQKQKERQRQENLALQEKMKSVINQNISLIRLFAGKRDLKELFYKLTEKGWVLIEKGNHSALFANGRNIWKWNSDTFRGKLILSSYWGWEEMKFLEELAK</sequence>
<dbReference type="AlphaFoldDB" id="K1YVU1"/>
<reference evidence="2" key="1">
    <citation type="journal article" date="2012" name="Science">
        <title>Fermentation, hydrogen, and sulfur metabolism in multiple uncultivated bacterial phyla.</title>
        <authorList>
            <person name="Wrighton K.C."/>
            <person name="Thomas B.C."/>
            <person name="Sharon I."/>
            <person name="Miller C.S."/>
            <person name="Castelle C.J."/>
            <person name="VerBerkmoes N.C."/>
            <person name="Wilkins M.J."/>
            <person name="Hettich R.L."/>
            <person name="Lipton M.S."/>
            <person name="Williams K.H."/>
            <person name="Long P.E."/>
            <person name="Banfield J.F."/>
        </authorList>
    </citation>
    <scope>NUCLEOTIDE SEQUENCE [LARGE SCALE GENOMIC DNA]</scope>
</reference>
<keyword evidence="1" id="KW-0175">Coiled coil</keyword>